<proteinExistence type="predicted"/>
<dbReference type="Gene3D" id="3.40.50.1110">
    <property type="entry name" value="SGNH hydrolase"/>
    <property type="match status" value="1"/>
</dbReference>
<feature type="domain" description="SGNH hydrolase-type esterase" evidence="1">
    <location>
        <begin position="5"/>
        <end position="182"/>
    </location>
</feature>
<dbReference type="InterPro" id="IPR013830">
    <property type="entry name" value="SGNH_hydro"/>
</dbReference>
<dbReference type="PANTHER" id="PTHR30383:SF5">
    <property type="entry name" value="SGNH HYDROLASE-TYPE ESTERASE DOMAIN-CONTAINING PROTEIN"/>
    <property type="match status" value="1"/>
</dbReference>
<dbReference type="GO" id="GO:0004622">
    <property type="term" value="F:phosphatidylcholine lysophospholipase activity"/>
    <property type="evidence" value="ECO:0007669"/>
    <property type="project" value="TreeGrafter"/>
</dbReference>
<sequence length="196" mass="22383">MNICIFGDSITWGAYDPEQGGWATHLRNYFEAQDNDVNIYNLGVSGDTTTDLLNRIEVEAKSREPNIVIFAIGINDAQFIHSANSQRISTDEFQNNLSKLHFMAKRFAEKFVFIGLTAVDESMTRPVPWDMDMSYTNENIKRLDGVIEKFCKENNLEFISMNGVIKNEDLIDGLHPNTQGHKKMFDKIKPEIESLL</sequence>
<dbReference type="EMBL" id="MEYQ01000030">
    <property type="protein sequence ID" value="OGD38801.1"/>
    <property type="molecule type" value="Genomic_DNA"/>
</dbReference>
<name>A0A1F5C7I3_9BACT</name>
<organism evidence="2 3">
    <name type="scientific">Candidatus Azambacteria bacterium RIFCSPLOWO2_01_FULL_37_9</name>
    <dbReference type="NCBI Taxonomy" id="1797297"/>
    <lineage>
        <taxon>Bacteria</taxon>
        <taxon>Candidatus Azamiibacteriota</taxon>
    </lineage>
</organism>
<reference evidence="2 3" key="1">
    <citation type="journal article" date="2016" name="Nat. Commun.">
        <title>Thousands of microbial genomes shed light on interconnected biogeochemical processes in an aquifer system.</title>
        <authorList>
            <person name="Anantharaman K."/>
            <person name="Brown C.T."/>
            <person name="Hug L.A."/>
            <person name="Sharon I."/>
            <person name="Castelle C.J."/>
            <person name="Probst A.J."/>
            <person name="Thomas B.C."/>
            <person name="Singh A."/>
            <person name="Wilkins M.J."/>
            <person name="Karaoz U."/>
            <person name="Brodie E.L."/>
            <person name="Williams K.H."/>
            <person name="Hubbard S.S."/>
            <person name="Banfield J.F."/>
        </authorList>
    </citation>
    <scope>NUCLEOTIDE SEQUENCE [LARGE SCALE GENOMIC DNA]</scope>
</reference>
<dbReference type="Proteomes" id="UP000177947">
    <property type="component" value="Unassembled WGS sequence"/>
</dbReference>
<evidence type="ECO:0000259" key="1">
    <source>
        <dbReference type="Pfam" id="PF13472"/>
    </source>
</evidence>
<evidence type="ECO:0000313" key="2">
    <source>
        <dbReference type="EMBL" id="OGD38801.1"/>
    </source>
</evidence>
<dbReference type="AlphaFoldDB" id="A0A1F5C7I3"/>
<dbReference type="PANTHER" id="PTHR30383">
    <property type="entry name" value="THIOESTERASE 1/PROTEASE 1/LYSOPHOSPHOLIPASE L1"/>
    <property type="match status" value="1"/>
</dbReference>
<comment type="caution">
    <text evidence="2">The sequence shown here is derived from an EMBL/GenBank/DDBJ whole genome shotgun (WGS) entry which is preliminary data.</text>
</comment>
<dbReference type="Pfam" id="PF13472">
    <property type="entry name" value="Lipase_GDSL_2"/>
    <property type="match status" value="1"/>
</dbReference>
<dbReference type="InterPro" id="IPR036514">
    <property type="entry name" value="SGNH_hydro_sf"/>
</dbReference>
<dbReference type="InterPro" id="IPR051532">
    <property type="entry name" value="Ester_Hydrolysis_Enzymes"/>
</dbReference>
<dbReference type="SUPFAM" id="SSF52266">
    <property type="entry name" value="SGNH hydrolase"/>
    <property type="match status" value="1"/>
</dbReference>
<accession>A0A1F5C7I3</accession>
<protein>
    <recommendedName>
        <fullName evidence="1">SGNH hydrolase-type esterase domain-containing protein</fullName>
    </recommendedName>
</protein>
<evidence type="ECO:0000313" key="3">
    <source>
        <dbReference type="Proteomes" id="UP000177947"/>
    </source>
</evidence>
<gene>
    <name evidence="2" type="ORF">A2907_00570</name>
</gene>